<feature type="active site" evidence="8">
    <location>
        <position position="342"/>
    </location>
</feature>
<dbReference type="PROSITE" id="PS00631">
    <property type="entry name" value="CYTOSOL_AP"/>
    <property type="match status" value="1"/>
</dbReference>
<keyword evidence="8" id="KW-0479">Metal-binding</keyword>
<comment type="function">
    <text evidence="8">Presumably involved in the processing and regular turnover of intracellular proteins. Catalyzes the removal of unsubstituted N-terminal amino acids from various peptides.</text>
</comment>
<evidence type="ECO:0000256" key="4">
    <source>
        <dbReference type="ARBA" id="ARBA00022438"/>
    </source>
</evidence>
<name>A0ABU4PL90_9SPHN</name>
<dbReference type="EC" id="3.4.11.10" evidence="8"/>
<feature type="binding site" evidence="8">
    <location>
        <position position="261"/>
    </location>
    <ligand>
        <name>Mn(2+)</name>
        <dbReference type="ChEBI" id="CHEBI:29035"/>
        <label>1</label>
    </ligand>
</feature>
<evidence type="ECO:0000256" key="3">
    <source>
        <dbReference type="ARBA" id="ARBA00009528"/>
    </source>
</evidence>
<dbReference type="SUPFAM" id="SSF52949">
    <property type="entry name" value="Macro domain-like"/>
    <property type="match status" value="1"/>
</dbReference>
<keyword evidence="11" id="KW-1185">Reference proteome</keyword>
<dbReference type="InterPro" id="IPR000819">
    <property type="entry name" value="Peptidase_M17_C"/>
</dbReference>
<dbReference type="Pfam" id="PF02789">
    <property type="entry name" value="Peptidase_M17_N"/>
    <property type="match status" value="1"/>
</dbReference>
<evidence type="ECO:0000313" key="10">
    <source>
        <dbReference type="EMBL" id="MDX5984911.1"/>
    </source>
</evidence>
<keyword evidence="7 8" id="KW-0464">Manganese</keyword>
<dbReference type="HAMAP" id="MF_00181">
    <property type="entry name" value="Cytosol_peptidase_M17"/>
    <property type="match status" value="1"/>
</dbReference>
<dbReference type="InterPro" id="IPR023042">
    <property type="entry name" value="Peptidase_M17_leu_NH2_pept"/>
</dbReference>
<accession>A0ABU4PL90</accession>
<feature type="binding site" evidence="8">
    <location>
        <position position="256"/>
    </location>
    <ligand>
        <name>Mn(2+)</name>
        <dbReference type="ChEBI" id="CHEBI:29035"/>
        <label>2</label>
    </ligand>
</feature>
<comment type="similarity">
    <text evidence="3 8">Belongs to the peptidase M17 family.</text>
</comment>
<dbReference type="InterPro" id="IPR011356">
    <property type="entry name" value="Leucine_aapep/pepB"/>
</dbReference>
<evidence type="ECO:0000256" key="6">
    <source>
        <dbReference type="ARBA" id="ARBA00022801"/>
    </source>
</evidence>
<dbReference type="PANTHER" id="PTHR11963">
    <property type="entry name" value="LEUCINE AMINOPEPTIDASE-RELATED"/>
    <property type="match status" value="1"/>
</dbReference>
<dbReference type="Gene3D" id="3.40.220.10">
    <property type="entry name" value="Leucine Aminopeptidase, subunit E, domain 1"/>
    <property type="match status" value="1"/>
</dbReference>
<evidence type="ECO:0000313" key="11">
    <source>
        <dbReference type="Proteomes" id="UP001279660"/>
    </source>
</evidence>
<evidence type="ECO:0000256" key="1">
    <source>
        <dbReference type="ARBA" id="ARBA00000135"/>
    </source>
</evidence>
<dbReference type="Proteomes" id="UP001279660">
    <property type="component" value="Unassembled WGS sequence"/>
</dbReference>
<comment type="subcellular location">
    <subcellularLocation>
        <location evidence="8">Cytoplasm</location>
    </subcellularLocation>
</comment>
<comment type="catalytic activity">
    <reaction evidence="1 8">
        <text>Release of an N-terminal amino acid, Xaa-|-Yaa-, in which Xaa is preferably Leu, but may be other amino acids including Pro although not Arg or Lys, and Yaa may be Pro. Amino acid amides and methyl esters are also readily hydrolyzed, but rates on arylamides are exceedingly low.</text>
        <dbReference type="EC" id="3.4.11.1"/>
    </reaction>
</comment>
<evidence type="ECO:0000256" key="8">
    <source>
        <dbReference type="HAMAP-Rule" id="MF_00181"/>
    </source>
</evidence>
<dbReference type="SUPFAM" id="SSF53187">
    <property type="entry name" value="Zn-dependent exopeptidases"/>
    <property type="match status" value="1"/>
</dbReference>
<dbReference type="EC" id="3.4.11.1" evidence="8"/>
<proteinExistence type="inferred from homology"/>
<dbReference type="PRINTS" id="PR00481">
    <property type="entry name" value="LAMNOPPTDASE"/>
</dbReference>
<dbReference type="NCBIfam" id="NF002075">
    <property type="entry name" value="PRK00913.2-2"/>
    <property type="match status" value="1"/>
</dbReference>
<dbReference type="RefSeq" id="WP_010402728.1">
    <property type="nucleotide sequence ID" value="NZ_JAWXXV010000001.1"/>
</dbReference>
<organism evidence="10 11">
    <name type="scientific">Sphingomonas echinoides</name>
    <dbReference type="NCBI Taxonomy" id="59803"/>
    <lineage>
        <taxon>Bacteria</taxon>
        <taxon>Pseudomonadati</taxon>
        <taxon>Pseudomonadota</taxon>
        <taxon>Alphaproteobacteria</taxon>
        <taxon>Sphingomonadales</taxon>
        <taxon>Sphingomonadaceae</taxon>
        <taxon>Sphingomonas</taxon>
    </lineage>
</organism>
<keyword evidence="8" id="KW-0963">Cytoplasm</keyword>
<keyword evidence="6 8" id="KW-0378">Hydrolase</keyword>
<feature type="binding site" evidence="8">
    <location>
        <position position="338"/>
    </location>
    <ligand>
        <name>Mn(2+)</name>
        <dbReference type="ChEBI" id="CHEBI:29035"/>
        <label>1</label>
    </ligand>
</feature>
<dbReference type="InterPro" id="IPR043472">
    <property type="entry name" value="Macro_dom-like"/>
</dbReference>
<feature type="binding site" evidence="8">
    <location>
        <position position="279"/>
    </location>
    <ligand>
        <name>Mn(2+)</name>
        <dbReference type="ChEBI" id="CHEBI:29035"/>
        <label>2</label>
    </ligand>
</feature>
<dbReference type="EMBL" id="JAWXXV010000001">
    <property type="protein sequence ID" value="MDX5984911.1"/>
    <property type="molecule type" value="Genomic_DNA"/>
</dbReference>
<feature type="domain" description="Cytosol aminopeptidase" evidence="9">
    <location>
        <begin position="336"/>
        <end position="343"/>
    </location>
</feature>
<evidence type="ECO:0000256" key="7">
    <source>
        <dbReference type="ARBA" id="ARBA00023211"/>
    </source>
</evidence>
<dbReference type="Pfam" id="PF00883">
    <property type="entry name" value="Peptidase_M17"/>
    <property type="match status" value="1"/>
</dbReference>
<dbReference type="PANTHER" id="PTHR11963:SF23">
    <property type="entry name" value="CYTOSOL AMINOPEPTIDASE"/>
    <property type="match status" value="1"/>
</dbReference>
<feature type="binding site" evidence="8">
    <location>
        <position position="261"/>
    </location>
    <ligand>
        <name>Mn(2+)</name>
        <dbReference type="ChEBI" id="CHEBI:29035"/>
        <label>2</label>
    </ligand>
</feature>
<comment type="cofactor">
    <cofactor evidence="8">
        <name>Mn(2+)</name>
        <dbReference type="ChEBI" id="CHEBI:29035"/>
    </cofactor>
    <text evidence="8">Binds 2 manganese ions per subunit.</text>
</comment>
<dbReference type="NCBIfam" id="NF002074">
    <property type="entry name" value="PRK00913.1-4"/>
    <property type="match status" value="1"/>
</dbReference>
<comment type="caution">
    <text evidence="10">The sequence shown here is derived from an EMBL/GenBank/DDBJ whole genome shotgun (WGS) entry which is preliminary data.</text>
</comment>
<sequence>MQIEFSSAAPASAAAIALLVEKDGLARLATTLIDAAALDLVKAAAQASRFEGEAAAVVETFVADGAGGVRRVLLLGTGAAGEAEYERAGGALTARLLTSGVKTASVDFASAGTTPKAAARFAAAAAQRGWRHDVYRTKLPEKSKPTLSTIVLHGVPEGTDAAWSKQKALTEGLELTRTLVAEPPNVIYPETFVAKVRAEVEGLGLEITVLGEAEMRELGMGSLLGVSQGSAKQAQLLALKWNGAGEGDPALALVGKGVTFDTGGISLKPGPGMEDMKWDMGGAGAVVGAMKALAGRKAKANVIGVCGLVENMPDGDAIRPGDVLTSMSGQTIEVLNTDAEGRLVLCDVITWVQRTHRPKTIVDLATLTGAMIISLGNEHAGCFANDDALADQLLAAGKASGDLLWRFPLSDAYNKLIDSPIADMKNVGPRGAGSITAAQFIQRFVEPGVKWAHLDIAGMVWADKPGATYDKGATGYGVRLLDRFVADTFEG</sequence>
<feature type="binding site" evidence="8">
    <location>
        <position position="340"/>
    </location>
    <ligand>
        <name>Mn(2+)</name>
        <dbReference type="ChEBI" id="CHEBI:29035"/>
        <label>1</label>
    </ligand>
</feature>
<dbReference type="InterPro" id="IPR008283">
    <property type="entry name" value="Peptidase_M17_N"/>
</dbReference>
<evidence type="ECO:0000259" key="9">
    <source>
        <dbReference type="PROSITE" id="PS00631"/>
    </source>
</evidence>
<evidence type="ECO:0000256" key="2">
    <source>
        <dbReference type="ARBA" id="ARBA00000967"/>
    </source>
</evidence>
<protein>
    <recommendedName>
        <fullName evidence="8">Probable cytosol aminopeptidase</fullName>
        <ecNumber evidence="8">3.4.11.1</ecNumber>
    </recommendedName>
    <alternativeName>
        <fullName evidence="8">Leucine aminopeptidase</fullName>
        <shortName evidence="8">LAP</shortName>
        <ecNumber evidence="8">3.4.11.10</ecNumber>
    </alternativeName>
    <alternativeName>
        <fullName evidence="8">Leucyl aminopeptidase</fullName>
    </alternativeName>
</protein>
<feature type="binding site" evidence="8">
    <location>
        <position position="340"/>
    </location>
    <ligand>
        <name>Mn(2+)</name>
        <dbReference type="ChEBI" id="CHEBI:29035"/>
        <label>2</label>
    </ligand>
</feature>
<keyword evidence="4 8" id="KW-0031">Aminopeptidase</keyword>
<gene>
    <name evidence="8" type="primary">pepA</name>
    <name evidence="10" type="ORF">SIL82_11615</name>
</gene>
<dbReference type="CDD" id="cd00433">
    <property type="entry name" value="Peptidase_M17"/>
    <property type="match status" value="1"/>
</dbReference>
<dbReference type="GO" id="GO:0004177">
    <property type="term" value="F:aminopeptidase activity"/>
    <property type="evidence" value="ECO:0007669"/>
    <property type="project" value="UniProtKB-KW"/>
</dbReference>
<keyword evidence="5 8" id="KW-0645">Protease</keyword>
<feature type="active site" evidence="8">
    <location>
        <position position="268"/>
    </location>
</feature>
<evidence type="ECO:0000256" key="5">
    <source>
        <dbReference type="ARBA" id="ARBA00022670"/>
    </source>
</evidence>
<comment type="catalytic activity">
    <reaction evidence="2 8">
        <text>Release of an N-terminal amino acid, preferentially leucine, but not glutamic or aspartic acids.</text>
        <dbReference type="EC" id="3.4.11.10"/>
    </reaction>
</comment>
<dbReference type="NCBIfam" id="NF002077">
    <property type="entry name" value="PRK00913.2-4"/>
    <property type="match status" value="1"/>
</dbReference>
<reference evidence="10 11" key="1">
    <citation type="submission" date="2023-11" db="EMBL/GenBank/DDBJ databases">
        <title>MicrobeMod: A computational toolkit for identifying prokaryotic methylation and restriction-modification with nanopore sequencing.</title>
        <authorList>
            <person name="Crits-Christoph A."/>
            <person name="Kang S.C."/>
            <person name="Lee H."/>
            <person name="Ostrov N."/>
        </authorList>
    </citation>
    <scope>NUCLEOTIDE SEQUENCE [LARGE SCALE GENOMIC DNA]</scope>
    <source>
        <strain evidence="10 11">ATCC 14820</strain>
    </source>
</reference>
<dbReference type="Gene3D" id="3.40.630.10">
    <property type="entry name" value="Zn peptidases"/>
    <property type="match status" value="1"/>
</dbReference>